<dbReference type="EnsemblMetazoa" id="XM_003724015">
    <property type="protein sequence ID" value="XP_003724063"/>
    <property type="gene ID" value="LOC100890880"/>
</dbReference>
<accession>A0A7M7T0S8</accession>
<dbReference type="PROSITE" id="PS50200">
    <property type="entry name" value="RA"/>
    <property type="match status" value="1"/>
</dbReference>
<dbReference type="InterPro" id="IPR048945">
    <property type="entry name" value="RASSF8/10_RA"/>
</dbReference>
<dbReference type="AlphaFoldDB" id="A0A7M7T0S8"/>
<dbReference type="InterPro" id="IPR029071">
    <property type="entry name" value="Ubiquitin-like_domsf"/>
</dbReference>
<dbReference type="GO" id="GO:0007165">
    <property type="term" value="P:signal transduction"/>
    <property type="evidence" value="ECO:0007669"/>
    <property type="project" value="InterPro"/>
</dbReference>
<feature type="compositionally biased region" description="Low complexity" evidence="1">
    <location>
        <begin position="513"/>
        <end position="530"/>
    </location>
</feature>
<reference evidence="4" key="1">
    <citation type="submission" date="2015-02" db="EMBL/GenBank/DDBJ databases">
        <title>Genome sequencing for Strongylocentrotus purpuratus.</title>
        <authorList>
            <person name="Murali S."/>
            <person name="Liu Y."/>
            <person name="Vee V."/>
            <person name="English A."/>
            <person name="Wang M."/>
            <person name="Skinner E."/>
            <person name="Han Y."/>
            <person name="Muzny D.M."/>
            <person name="Worley K.C."/>
            <person name="Gibbs R.A."/>
        </authorList>
    </citation>
    <scope>NUCLEOTIDE SEQUENCE</scope>
</reference>
<sequence>MNELPVWVGGKEKIVGGLNRHTRCEDVIGILLQDRYKLSKCELSPANLECYALFEKWRGCERQLSPRTRMYKLWKAWGAERDNVKFTLRKSVAISKRRNSLDSEVDGDSGGIKLRDKTKQVSSQGQYNLKKGIVAFDLKKKTSSGPGDGGGSRESKKKEKRRRSWADESDVGFSDVRILCPPPLDCDSSASTSSSSGKVTAEGPTTLAEEVEGKTKLPSNEQDSEVLIQMILKQSHQLHNLLETISTVDTDIENYETMLHNLRMQVDGRNYVQEAYLSGSGNDDGVADGSNSSGHCDNPFQHMNMEDHNPDFNMRVPPTPHEAAIHDFEEYTALCDRLFHADEQLRQTQDVVSDLAQEISQQRSQQEDDSGEVKPNARPRRYEKKRGACSTKLMHNRAAKDIGFARTQLERSADTSMAQRKEIDSLQDKLHDTENMFKDKYDRLNELTNELAQLERDVHDKSTEDDEIRECVEQSQSTPDNVRSKNSSMESSLDQGIGHDFSPIDMTNRKSPSRSCDTDSSSDTGLSSLHSQDESEQMVYNIAETLV</sequence>
<evidence type="ECO:0000313" key="4">
    <source>
        <dbReference type="Proteomes" id="UP000007110"/>
    </source>
</evidence>
<organism evidence="3 4">
    <name type="scientific">Strongylocentrotus purpuratus</name>
    <name type="common">Purple sea urchin</name>
    <dbReference type="NCBI Taxonomy" id="7668"/>
    <lineage>
        <taxon>Eukaryota</taxon>
        <taxon>Metazoa</taxon>
        <taxon>Echinodermata</taxon>
        <taxon>Eleutherozoa</taxon>
        <taxon>Echinozoa</taxon>
        <taxon>Echinoidea</taxon>
        <taxon>Euechinoidea</taxon>
        <taxon>Echinacea</taxon>
        <taxon>Camarodonta</taxon>
        <taxon>Echinidea</taxon>
        <taxon>Strongylocentrotidae</taxon>
        <taxon>Strongylocentrotus</taxon>
    </lineage>
</organism>
<dbReference type="PANTHER" id="PTHR15286">
    <property type="entry name" value="RAS-ASSOCIATING DOMAIN CONTAINING PROTEIN"/>
    <property type="match status" value="1"/>
</dbReference>
<feature type="region of interest" description="Disordered" evidence="1">
    <location>
        <begin position="99"/>
        <end position="125"/>
    </location>
</feature>
<dbReference type="SUPFAM" id="SSF54236">
    <property type="entry name" value="Ubiquitin-like"/>
    <property type="match status" value="1"/>
</dbReference>
<dbReference type="GeneID" id="100890880"/>
<proteinExistence type="predicted"/>
<dbReference type="OrthoDB" id="10034447at2759"/>
<dbReference type="OMA" id="CADVVNV"/>
<dbReference type="PANTHER" id="PTHR15286:SF1">
    <property type="entry name" value="FI07216P"/>
    <property type="match status" value="1"/>
</dbReference>
<keyword evidence="4" id="KW-1185">Reference proteome</keyword>
<feature type="region of interest" description="Disordered" evidence="1">
    <location>
        <begin position="140"/>
        <end position="168"/>
    </location>
</feature>
<dbReference type="Gene3D" id="3.10.20.90">
    <property type="entry name" value="Phosphatidylinositol 3-kinase Catalytic Subunit, Chain A, domain 1"/>
    <property type="match status" value="1"/>
</dbReference>
<feature type="region of interest" description="Disordered" evidence="1">
    <location>
        <begin position="455"/>
        <end position="537"/>
    </location>
</feature>
<dbReference type="Pfam" id="PF21712">
    <property type="entry name" value="RASSF8-10_RA"/>
    <property type="match status" value="1"/>
</dbReference>
<feature type="domain" description="Ras-associating" evidence="2">
    <location>
        <begin position="1"/>
        <end position="93"/>
    </location>
</feature>
<name>A0A7M7T0S8_STRPU</name>
<dbReference type="CDD" id="cd16123">
    <property type="entry name" value="RA_RASSF7_like"/>
    <property type="match status" value="1"/>
</dbReference>
<dbReference type="InterPro" id="IPR000159">
    <property type="entry name" value="RA_dom"/>
</dbReference>
<evidence type="ECO:0000313" key="3">
    <source>
        <dbReference type="EnsemblMetazoa" id="XP_030845512"/>
    </source>
</evidence>
<feature type="region of interest" description="Disordered" evidence="1">
    <location>
        <begin position="186"/>
        <end position="219"/>
    </location>
</feature>
<feature type="region of interest" description="Disordered" evidence="1">
    <location>
        <begin position="357"/>
        <end position="387"/>
    </location>
</feature>
<evidence type="ECO:0000259" key="2">
    <source>
        <dbReference type="PROSITE" id="PS50200"/>
    </source>
</evidence>
<dbReference type="KEGG" id="spu:100890880"/>
<dbReference type="Proteomes" id="UP000007110">
    <property type="component" value="Unassembled WGS sequence"/>
</dbReference>
<reference evidence="3" key="2">
    <citation type="submission" date="2021-01" db="UniProtKB">
        <authorList>
            <consortium name="EnsemblMetazoa"/>
        </authorList>
    </citation>
    <scope>IDENTIFICATION</scope>
</reference>
<dbReference type="RefSeq" id="XP_003724063.1">
    <property type="nucleotide sequence ID" value="XM_003724015.3"/>
</dbReference>
<evidence type="ECO:0000256" key="1">
    <source>
        <dbReference type="SAM" id="MobiDB-lite"/>
    </source>
</evidence>
<feature type="region of interest" description="Disordered" evidence="1">
    <location>
        <begin position="279"/>
        <end position="299"/>
    </location>
</feature>
<dbReference type="RefSeq" id="XP_030845512.1">
    <property type="nucleotide sequence ID" value="XM_030989652.1"/>
</dbReference>
<dbReference type="InParanoid" id="A0A7M7T0S8"/>
<protein>
    <recommendedName>
        <fullName evidence="2">Ras-associating domain-containing protein</fullName>
    </recommendedName>
</protein>
<feature type="compositionally biased region" description="Polar residues" evidence="1">
    <location>
        <begin position="473"/>
        <end position="494"/>
    </location>
</feature>
<dbReference type="EnsemblMetazoa" id="XM_030989652">
    <property type="protein sequence ID" value="XP_030845512"/>
    <property type="gene ID" value="LOC100890880"/>
</dbReference>
<dbReference type="InterPro" id="IPR033593">
    <property type="entry name" value="N-RASSF"/>
</dbReference>